<evidence type="ECO:0000313" key="2">
    <source>
        <dbReference type="Proteomes" id="UP000599578"/>
    </source>
</evidence>
<organism evidence="1 2">
    <name type="scientific">Marinobacterium nitratireducens</name>
    <dbReference type="NCBI Taxonomy" id="518897"/>
    <lineage>
        <taxon>Bacteria</taxon>
        <taxon>Pseudomonadati</taxon>
        <taxon>Pseudomonadota</taxon>
        <taxon>Gammaproteobacteria</taxon>
        <taxon>Oceanospirillales</taxon>
        <taxon>Oceanospirillaceae</taxon>
        <taxon>Marinobacterium</taxon>
    </lineage>
</organism>
<keyword evidence="2" id="KW-1185">Reference proteome</keyword>
<dbReference type="EMBL" id="BMLT01000008">
    <property type="protein sequence ID" value="GGO85184.1"/>
    <property type="molecule type" value="Genomic_DNA"/>
</dbReference>
<evidence type="ECO:0000313" key="1">
    <source>
        <dbReference type="EMBL" id="GGO85184.1"/>
    </source>
</evidence>
<sequence>MIMKANEECLGFAQLRPLLQRIEACCESYDCDTLRALLLELVSGYQPQHEIRDPLHRPARVH</sequence>
<accession>A0A918DW17</accession>
<reference evidence="1 2" key="1">
    <citation type="journal article" date="2014" name="Int. J. Syst. Evol. Microbiol.">
        <title>Complete genome sequence of Corynebacterium casei LMG S-19264T (=DSM 44701T), isolated from a smear-ripened cheese.</title>
        <authorList>
            <consortium name="US DOE Joint Genome Institute (JGI-PGF)"/>
            <person name="Walter F."/>
            <person name="Albersmeier A."/>
            <person name="Kalinowski J."/>
            <person name="Ruckert C."/>
        </authorList>
    </citation>
    <scope>NUCLEOTIDE SEQUENCE [LARGE SCALE GENOMIC DNA]</scope>
    <source>
        <strain evidence="1 2">CGMCC 1.7286</strain>
    </source>
</reference>
<dbReference type="AlphaFoldDB" id="A0A918DW17"/>
<comment type="caution">
    <text evidence="1">The sequence shown here is derived from an EMBL/GenBank/DDBJ whole genome shotgun (WGS) entry which is preliminary data.</text>
</comment>
<name>A0A918DW17_9GAMM</name>
<protein>
    <submittedName>
        <fullName evidence="1">Uncharacterized protein</fullName>
    </submittedName>
</protein>
<gene>
    <name evidence="1" type="ORF">GCM10011348_33150</name>
</gene>
<proteinExistence type="predicted"/>
<dbReference type="Proteomes" id="UP000599578">
    <property type="component" value="Unassembled WGS sequence"/>
</dbReference>